<feature type="chain" id="PRO_5045102503" evidence="6">
    <location>
        <begin position="33"/>
        <end position="1921"/>
    </location>
</feature>
<dbReference type="InterPro" id="IPR050708">
    <property type="entry name" value="T6SS_VgrG/RHS"/>
</dbReference>
<feature type="region of interest" description="Disordered" evidence="5">
    <location>
        <begin position="1881"/>
        <end position="1909"/>
    </location>
</feature>
<evidence type="ECO:0000256" key="6">
    <source>
        <dbReference type="SAM" id="SignalP"/>
    </source>
</evidence>
<sequence length="1921" mass="210260">MTSFERLRLPRTRAVGLTIALVATLLPPLTVATGVAAADGGPSVPPSTTPSVPVTAQTMQARPQDEASSDALDGDQDPSGVPAPPGSGTFTATSLSPSATWDVSGHTGDFSWSYPLRVPPAAGGLQPSLALSYRSSAVDGRTSVTNNQPSWIGDGWELSPGFIERTYGACAEDDEGSFTPPQVGDLCWRSDNATASFSGGGGILIRDDDTEQWRVMNDNGARVERLTGAANGDDNGEHWRITTLDGTQYLFGSQPSSSSTWTVPVFGDDADEPCHQAQFSSSHCVQGYRWNLDKVIDRHGNVIRYYYQTETNKYARNLIDTGVSYIRGGTLDRVEYGLRDDLPTAPATGRVVFTTADRCVKSSACTIDKPLNWPDTPLKDRCDTTTCEDHYSPTFWSTKRLNSVTTQVRRGTTYDDVDRWTFGHEFPDPGDGEKAALWLRSITHTGLAGDGELSLPAVTFEGTQMANRVHKQDGAGWLFRYRITGIVSESGGLTTIDYEEPQCKDGGPMPANPESNSLRCFPVRWAPDGGTERTDDYFHKYVVARIVQSDRLSTSTQQVTSYEYLDGAAWHWDTSEFTKEDKKTWNEFRGFKRVRVRAGSSTDPSGPITMTEQRFYRGMDGDKQPTGIRPASVTDSRNGTYTDHDWLQGFAYETTTFNGTGGPAIDTTITEPWWRGPTATRGPFKAYMVKPKVSRGYTRIEAANTWRETRTETTYNDDGLPLTVNDLGDTSTATDDRCTTTSYARNTTKWLLSFPAETETVSLRCGQTPQYPDDAIAAVRTSYDGQAAGVAPTLGNATRSEVADDYVNGEPLYTTIATSTYDDHGRVRDATDALGKTTTTAYTPAKGGPLTQTAVTTPPTIAVPAGLVTTTTLDTTSGQPVKITDPNRRNIEITYDALGRKTEVWLTNMRRSLYPDGNVKFSYLVRNDAPTVVTTKTIGSNGGNYVTTNELFDGLLRKRQIQAPAVDGGRLLTDIRYDSHGRVYKSTQPYYNDAAVDTTLWVASDVEIPGLSRSEYDGAGRPVKETFQAGATDKWHTAFAHDGDRVSVTPPTGGTPTTTITDARGQTVELRQFAASTPTGSYDKTTYGYTPSGQLAEVKDPAGNSWRYTYDLRGRQIRSEDPDKGATTYRYDNANQLESTTDARDLTLTNTYDALGRKTAVYEGDSDGTKLAEWNYDTTLLSKGHLASTTRWVNGNPYTTTVNTYSGGYQPMTVTLSIPQAEGALAGDYQWSRAYGPDGILSGESYAAGGGLDSETVNYVLDDWGRLLSSSGAHDGPVELVTDMLYTKYGETERVQLGDTGARRWLSFYYDDNTRRLTRSIVDAEVSQPMQTDVHYTYDPAGNITSIADTPAAQTADVQCFRYDHLRRLTDAWTPGTTSWDEDTGCSGDPTATGLQGPAPYWHSYTYDKTGNRLTETQHATTGDVERTYTYPATGQPRPHTLTSVTTDTPEGTTLDTFGYDATGNTTTRSLTGEDEVLRWDAEGHLASVTKDSQSSTFIYDTNGQRLIRKDPTSVTLYLGNQELKLDRATNTVSATRYYTAGGDGPTIAVRQGPTLTWLASDHQATHDIAIDSTTTEVTRRRQYPFGAPRGDQPTAWPGDRGFVGGTKDASTGLTHLGAREYDPTLGRFLSVDPIMDLTDPQQIHGYTYSNNNPITYSDPTGEKMQEDAGWIDSGSCKSGGHCGEPIDNEGPGTPDIHPQNRTTKHNNVQDAAVQRIRKQAKALGLKNFSISTGFKIDGASKKCADANWNQIADCGRYGFADIVLKVEKCAKPEQCYTQWYVWEVKAFGRGKGAKVAWDESEWYAAHLRDAENSVFADRGWDIGGPYKGEVAGYPNTSYWGGMEGAVVYGDEDKRPVRNHLNQQQGNGSLAKFHADDDRWAKWRQPAPPPSVPNVRDKPPAPGMPIPPPIVILPRLPVPLR</sequence>
<keyword evidence="3" id="KW-0677">Repeat</keyword>
<dbReference type="InterPro" id="IPR031325">
    <property type="entry name" value="RHS_repeat"/>
</dbReference>
<evidence type="ECO:0000256" key="5">
    <source>
        <dbReference type="SAM" id="MobiDB-lite"/>
    </source>
</evidence>
<feature type="region of interest" description="Disordered" evidence="5">
    <location>
        <begin position="620"/>
        <end position="639"/>
    </location>
</feature>
<feature type="signal peptide" evidence="6">
    <location>
        <begin position="1"/>
        <end position="32"/>
    </location>
</feature>
<keyword evidence="4" id="KW-0843">Virulence</keyword>
<dbReference type="Gene3D" id="2.180.10.10">
    <property type="entry name" value="RHS repeat-associated core"/>
    <property type="match status" value="2"/>
</dbReference>
<evidence type="ECO:0000259" key="7">
    <source>
        <dbReference type="Pfam" id="PF25023"/>
    </source>
</evidence>
<keyword evidence="6" id="KW-0732">Signal</keyword>
<evidence type="ECO:0000313" key="9">
    <source>
        <dbReference type="Proteomes" id="UP001595859"/>
    </source>
</evidence>
<organism evidence="8 9">
    <name type="scientific">Actinophytocola glycyrrhizae</name>
    <dbReference type="NCBI Taxonomy" id="2044873"/>
    <lineage>
        <taxon>Bacteria</taxon>
        <taxon>Bacillati</taxon>
        <taxon>Actinomycetota</taxon>
        <taxon>Actinomycetes</taxon>
        <taxon>Pseudonocardiales</taxon>
        <taxon>Pseudonocardiaceae</taxon>
    </lineage>
</organism>
<feature type="region of interest" description="Disordered" evidence="5">
    <location>
        <begin position="39"/>
        <end position="94"/>
    </location>
</feature>
<dbReference type="InterPro" id="IPR006530">
    <property type="entry name" value="YD"/>
</dbReference>
<gene>
    <name evidence="8" type="ORF">ACFPCV_25845</name>
</gene>
<feature type="region of interest" description="Disordered" evidence="5">
    <location>
        <begin position="1430"/>
        <end position="1451"/>
    </location>
</feature>
<feature type="domain" description="Teneurin-like YD-shell" evidence="7">
    <location>
        <begin position="1404"/>
        <end position="1655"/>
    </location>
</feature>
<evidence type="ECO:0000256" key="3">
    <source>
        <dbReference type="ARBA" id="ARBA00022737"/>
    </source>
</evidence>
<reference evidence="9" key="1">
    <citation type="journal article" date="2019" name="Int. J. Syst. Evol. Microbiol.">
        <title>The Global Catalogue of Microorganisms (GCM) 10K type strain sequencing project: providing services to taxonomists for standard genome sequencing and annotation.</title>
        <authorList>
            <consortium name="The Broad Institute Genomics Platform"/>
            <consortium name="The Broad Institute Genome Sequencing Center for Infectious Disease"/>
            <person name="Wu L."/>
            <person name="Ma J."/>
        </authorList>
    </citation>
    <scope>NUCLEOTIDE SEQUENCE [LARGE SCALE GENOMIC DNA]</scope>
    <source>
        <strain evidence="9">ZS-22-S1</strain>
    </source>
</reference>
<protein>
    <submittedName>
        <fullName evidence="8">RHS repeat-associated core domain-containing protein</fullName>
    </submittedName>
</protein>
<evidence type="ECO:0000256" key="2">
    <source>
        <dbReference type="ARBA" id="ARBA00022525"/>
    </source>
</evidence>
<evidence type="ECO:0000256" key="4">
    <source>
        <dbReference type="ARBA" id="ARBA00023026"/>
    </source>
</evidence>
<dbReference type="NCBIfam" id="TIGR03696">
    <property type="entry name" value="Rhs_assc_core"/>
    <property type="match status" value="1"/>
</dbReference>
<name>A0ABV9S5H0_9PSEU</name>
<comment type="subcellular location">
    <subcellularLocation>
        <location evidence="1">Secreted</location>
    </subcellularLocation>
</comment>
<dbReference type="NCBIfam" id="TIGR01643">
    <property type="entry name" value="YD_repeat_2x"/>
    <property type="match status" value="2"/>
</dbReference>
<accession>A0ABV9S5H0</accession>
<dbReference type="InterPro" id="IPR022385">
    <property type="entry name" value="Rhs_assc_core"/>
</dbReference>
<dbReference type="Proteomes" id="UP001595859">
    <property type="component" value="Unassembled WGS sequence"/>
</dbReference>
<dbReference type="PANTHER" id="PTHR32305">
    <property type="match status" value="1"/>
</dbReference>
<dbReference type="Pfam" id="PF03534">
    <property type="entry name" value="SpvB"/>
    <property type="match status" value="1"/>
</dbReference>
<evidence type="ECO:0000313" key="8">
    <source>
        <dbReference type="EMBL" id="MFC4856935.1"/>
    </source>
</evidence>
<evidence type="ECO:0000256" key="1">
    <source>
        <dbReference type="ARBA" id="ARBA00004613"/>
    </source>
</evidence>
<dbReference type="Pfam" id="PF25023">
    <property type="entry name" value="TEN_YD-shell"/>
    <property type="match status" value="1"/>
</dbReference>
<proteinExistence type="predicted"/>
<dbReference type="InterPro" id="IPR003284">
    <property type="entry name" value="Sal_SpvB"/>
</dbReference>
<dbReference type="InterPro" id="IPR056823">
    <property type="entry name" value="TEN-like_YD-shell"/>
</dbReference>
<dbReference type="RefSeq" id="WP_378058927.1">
    <property type="nucleotide sequence ID" value="NZ_JBHSIS010000015.1"/>
</dbReference>
<keyword evidence="2" id="KW-0964">Secreted</keyword>
<dbReference type="PANTHER" id="PTHR32305:SF17">
    <property type="entry name" value="TRNA NUCLEASE WAPA"/>
    <property type="match status" value="1"/>
</dbReference>
<dbReference type="EMBL" id="JBHSIS010000015">
    <property type="protein sequence ID" value="MFC4856935.1"/>
    <property type="molecule type" value="Genomic_DNA"/>
</dbReference>
<comment type="caution">
    <text evidence="8">The sequence shown here is derived from an EMBL/GenBank/DDBJ whole genome shotgun (WGS) entry which is preliminary data.</text>
</comment>
<feature type="compositionally biased region" description="Pro residues" evidence="5">
    <location>
        <begin position="1900"/>
        <end position="1909"/>
    </location>
</feature>
<keyword evidence="9" id="KW-1185">Reference proteome</keyword>
<dbReference type="Pfam" id="PF05593">
    <property type="entry name" value="RHS_repeat"/>
    <property type="match status" value="1"/>
</dbReference>